<feature type="chain" id="PRO_5006869432" evidence="3">
    <location>
        <begin position="29"/>
        <end position="297"/>
    </location>
</feature>
<dbReference type="AlphaFoldDB" id="A0A0V0TLX4"/>
<organism evidence="4 5">
    <name type="scientific">Trichinella murrelli</name>
    <dbReference type="NCBI Taxonomy" id="144512"/>
    <lineage>
        <taxon>Eukaryota</taxon>
        <taxon>Metazoa</taxon>
        <taxon>Ecdysozoa</taxon>
        <taxon>Nematoda</taxon>
        <taxon>Enoplea</taxon>
        <taxon>Dorylaimia</taxon>
        <taxon>Trichinellida</taxon>
        <taxon>Trichinellidae</taxon>
        <taxon>Trichinella</taxon>
    </lineage>
</organism>
<protein>
    <submittedName>
        <fullName evidence="4">Deoxyribonuclease-2-alpha</fullName>
    </submittedName>
</protein>
<keyword evidence="5" id="KW-1185">Reference proteome</keyword>
<proteinExistence type="inferred from homology"/>
<name>A0A0V0TLX4_9BILA</name>
<dbReference type="Proteomes" id="UP000055048">
    <property type="component" value="Unassembled WGS sequence"/>
</dbReference>
<dbReference type="OrthoDB" id="5918935at2759"/>
<sequence length="297" mass="33171">MKIMKRLAKEFTNLLLILCRVVVYKVPAQNAGKALIAGARANAWQNIADVTRNNGHAVYKPLEHVIAENNGNKFIAYNNIPPDVPKVKTKSNSKGYVFPPAEIQKGHLFICLTIKKSEIDAIAMALRIATPLIYHNDIPDDPARPNLKKLVNGESRLTPPLTVTQHISTAAAQGLKMTIYSKSEKSKYEIYRRVLVKKLKTSIKVWTTRDKILKSDCRILDRNIKLVTSPIAVDNQAISLESDASQWLISEPGNKFCVIDKPYHKSQTKEPAMAVCIDDATIFGHFNRIGQNVENCA</sequence>
<dbReference type="PANTHER" id="PTHR10858:SF23">
    <property type="entry name" value="DEOXYRIBONUCLEASE II"/>
    <property type="match status" value="1"/>
</dbReference>
<comment type="similarity">
    <text evidence="1">Belongs to the DNase II family.</text>
</comment>
<reference evidence="4 5" key="1">
    <citation type="submission" date="2015-01" db="EMBL/GenBank/DDBJ databases">
        <title>Evolution of Trichinella species and genotypes.</title>
        <authorList>
            <person name="Korhonen P.K."/>
            <person name="Edoardo P."/>
            <person name="Giuseppe L.R."/>
            <person name="Gasser R.B."/>
        </authorList>
    </citation>
    <scope>NUCLEOTIDE SEQUENCE [LARGE SCALE GENOMIC DNA]</scope>
    <source>
        <strain evidence="4">ISS417</strain>
    </source>
</reference>
<evidence type="ECO:0000256" key="2">
    <source>
        <dbReference type="ARBA" id="ARBA00022801"/>
    </source>
</evidence>
<dbReference type="EMBL" id="JYDJ01000213">
    <property type="protein sequence ID" value="KRX40029.1"/>
    <property type="molecule type" value="Genomic_DNA"/>
</dbReference>
<dbReference type="PANTHER" id="PTHR10858">
    <property type="entry name" value="DEOXYRIBONUCLEASE II"/>
    <property type="match status" value="1"/>
</dbReference>
<comment type="caution">
    <text evidence="4">The sequence shown here is derived from an EMBL/GenBank/DDBJ whole genome shotgun (WGS) entry which is preliminary data.</text>
</comment>
<dbReference type="Pfam" id="PF03265">
    <property type="entry name" value="DNase_II"/>
    <property type="match status" value="1"/>
</dbReference>
<dbReference type="GO" id="GO:0006309">
    <property type="term" value="P:apoptotic DNA fragmentation"/>
    <property type="evidence" value="ECO:0007669"/>
    <property type="project" value="TreeGrafter"/>
</dbReference>
<evidence type="ECO:0000313" key="5">
    <source>
        <dbReference type="Proteomes" id="UP000055048"/>
    </source>
</evidence>
<evidence type="ECO:0000313" key="4">
    <source>
        <dbReference type="EMBL" id="KRX40029.1"/>
    </source>
</evidence>
<dbReference type="GO" id="GO:0004531">
    <property type="term" value="F:deoxyribonuclease II activity"/>
    <property type="evidence" value="ECO:0007669"/>
    <property type="project" value="InterPro"/>
</dbReference>
<dbReference type="InterPro" id="IPR004947">
    <property type="entry name" value="DNase_II"/>
</dbReference>
<keyword evidence="2" id="KW-0378">Hydrolase</keyword>
<accession>A0A0V0TLX4</accession>
<keyword evidence="3" id="KW-0732">Signal</keyword>
<gene>
    <name evidence="4" type="primary">Dnase2</name>
    <name evidence="4" type="ORF">T05_2149</name>
</gene>
<evidence type="ECO:0000256" key="3">
    <source>
        <dbReference type="SAM" id="SignalP"/>
    </source>
</evidence>
<feature type="signal peptide" evidence="3">
    <location>
        <begin position="1"/>
        <end position="28"/>
    </location>
</feature>
<evidence type="ECO:0000256" key="1">
    <source>
        <dbReference type="ARBA" id="ARBA00007527"/>
    </source>
</evidence>